<keyword evidence="4 8" id="KW-0812">Transmembrane</keyword>
<keyword evidence="10" id="KW-1185">Reference proteome</keyword>
<feature type="transmembrane region" description="Helical" evidence="8">
    <location>
        <begin position="695"/>
        <end position="713"/>
    </location>
</feature>
<feature type="transmembrane region" description="Helical" evidence="8">
    <location>
        <begin position="236"/>
        <end position="254"/>
    </location>
</feature>
<dbReference type="GO" id="GO:0000329">
    <property type="term" value="C:fungal-type vacuole membrane"/>
    <property type="evidence" value="ECO:0007669"/>
    <property type="project" value="TreeGrafter"/>
</dbReference>
<dbReference type="HOGENOM" id="CLU_010539_2_0_1"/>
<feature type="transmembrane region" description="Helical" evidence="8">
    <location>
        <begin position="131"/>
        <end position="153"/>
    </location>
</feature>
<feature type="transmembrane region" description="Helical" evidence="8">
    <location>
        <begin position="521"/>
        <end position="540"/>
    </location>
</feature>
<evidence type="ECO:0000256" key="1">
    <source>
        <dbReference type="ARBA" id="ARBA00004141"/>
    </source>
</evidence>
<dbReference type="EMBL" id="GL988037">
    <property type="protein sequence ID" value="EGS23215.1"/>
    <property type="molecule type" value="Genomic_DNA"/>
</dbReference>
<proteinExistence type="inferred from homology"/>
<name>G0S054_CHATD</name>
<keyword evidence="5 8" id="KW-1133">Transmembrane helix</keyword>
<dbReference type="eggNOG" id="ENOG502QQ2H">
    <property type="taxonomic scope" value="Eukaryota"/>
</dbReference>
<dbReference type="InterPro" id="IPR004813">
    <property type="entry name" value="OPT"/>
</dbReference>
<evidence type="ECO:0000256" key="4">
    <source>
        <dbReference type="ARBA" id="ARBA00022692"/>
    </source>
</evidence>
<feature type="transmembrane region" description="Helical" evidence="8">
    <location>
        <begin position="433"/>
        <end position="455"/>
    </location>
</feature>
<feature type="transmembrane region" description="Helical" evidence="8">
    <location>
        <begin position="763"/>
        <end position="784"/>
    </location>
</feature>
<evidence type="ECO:0000256" key="3">
    <source>
        <dbReference type="ARBA" id="ARBA00022448"/>
    </source>
</evidence>
<feature type="transmembrane region" description="Helical" evidence="8">
    <location>
        <begin position="159"/>
        <end position="179"/>
    </location>
</feature>
<comment type="subcellular location">
    <subcellularLocation>
        <location evidence="1">Membrane</location>
        <topology evidence="1">Multi-pass membrane protein</topology>
    </subcellularLocation>
</comment>
<keyword evidence="6 8" id="KW-0472">Membrane</keyword>
<dbReference type="NCBIfam" id="TIGR00728">
    <property type="entry name" value="OPT_sfam"/>
    <property type="match status" value="1"/>
</dbReference>
<evidence type="ECO:0000256" key="2">
    <source>
        <dbReference type="ARBA" id="ARBA00008807"/>
    </source>
</evidence>
<feature type="compositionally biased region" description="Low complexity" evidence="7">
    <location>
        <begin position="47"/>
        <end position="60"/>
    </location>
</feature>
<feature type="compositionally biased region" description="Pro residues" evidence="7">
    <location>
        <begin position="79"/>
        <end position="95"/>
    </location>
</feature>
<feature type="transmembrane region" description="Helical" evidence="8">
    <location>
        <begin position="636"/>
        <end position="657"/>
    </location>
</feature>
<feature type="region of interest" description="Disordered" evidence="7">
    <location>
        <begin position="35"/>
        <end position="99"/>
    </location>
</feature>
<dbReference type="PANTHER" id="PTHR31645:SF0">
    <property type="entry name" value="OLIGOPEPTIDE TRANSPORTER YGL114W-RELATED"/>
    <property type="match status" value="1"/>
</dbReference>
<evidence type="ECO:0000256" key="7">
    <source>
        <dbReference type="SAM" id="MobiDB-lite"/>
    </source>
</evidence>
<organism evidence="10">
    <name type="scientific">Chaetomium thermophilum (strain DSM 1495 / CBS 144.50 / IMI 039719)</name>
    <name type="common">Thermochaetoides thermophila</name>
    <dbReference type="NCBI Taxonomy" id="759272"/>
    <lineage>
        <taxon>Eukaryota</taxon>
        <taxon>Fungi</taxon>
        <taxon>Dikarya</taxon>
        <taxon>Ascomycota</taxon>
        <taxon>Pezizomycotina</taxon>
        <taxon>Sordariomycetes</taxon>
        <taxon>Sordariomycetidae</taxon>
        <taxon>Sordariales</taxon>
        <taxon>Chaetomiaceae</taxon>
        <taxon>Thermochaetoides</taxon>
    </lineage>
</organism>
<gene>
    <name evidence="9" type="ORF">CTHT_0008790</name>
</gene>
<feature type="transmembrane region" description="Helical" evidence="8">
    <location>
        <begin position="362"/>
        <end position="384"/>
    </location>
</feature>
<feature type="compositionally biased region" description="Acidic residues" evidence="7">
    <location>
        <begin position="494"/>
        <end position="511"/>
    </location>
</feature>
<dbReference type="InterPro" id="IPR045035">
    <property type="entry name" value="YSL-like"/>
</dbReference>
<dbReference type="AlphaFoldDB" id="G0S054"/>
<evidence type="ECO:0000256" key="8">
    <source>
        <dbReference type="SAM" id="Phobius"/>
    </source>
</evidence>
<comment type="similarity">
    <text evidence="2">Belongs to the oligopeptide OPT transporter family.</text>
</comment>
<evidence type="ECO:0000256" key="5">
    <source>
        <dbReference type="ARBA" id="ARBA00022989"/>
    </source>
</evidence>
<evidence type="ECO:0000313" key="9">
    <source>
        <dbReference type="EMBL" id="EGS23215.1"/>
    </source>
</evidence>
<dbReference type="RefSeq" id="XP_006691406.1">
    <property type="nucleotide sequence ID" value="XM_006691343.1"/>
</dbReference>
<dbReference type="GeneID" id="18254917"/>
<accession>G0S054</accession>
<evidence type="ECO:0000313" key="10">
    <source>
        <dbReference type="Proteomes" id="UP000008066"/>
    </source>
</evidence>
<dbReference type="KEGG" id="cthr:CTHT_0008790"/>
<feature type="transmembrane region" description="Helical" evidence="8">
    <location>
        <begin position="546"/>
        <end position="567"/>
    </location>
</feature>
<feature type="compositionally biased region" description="Polar residues" evidence="7">
    <location>
        <begin position="61"/>
        <end position="75"/>
    </location>
</feature>
<sequence length="792" mass="85765">MLDAITIHTSPQRPSMQPAITCTFRFSYWEFEVHERDKKKQRRESRQQQLSSSRPQQVQQPTASWSKPNPAQPQLSAPKPIPAPAPAPEAPPVPSLPLAQPRLSTESIEPIERSPNSNHVPKYSHVPGQSFTWRAVFVGLAVGLVICFSNTYFGLQTGWVSIMSMPASLMGFGIFQLLFRHSPLPFSPVENVLVQTVAGSMAIMPLGCGFVGVLPAMRYLLREDEMGPVVLSPGKLVLWGLGLCYFGVVFAVPLRKQVIIREKLKFPSGFSTAVLISVLHGKTGDPDTRDGKSASSVVAADFASLAAPPRSDENDDESTIDEDVSPLHAESWRRNVQLLLLCFFVSGLFTFATYFFPLLRNIPIFGSVAASTWLWTLNPSLAYVGQGIIMGPATTLHMLLGATVGWAVLSPLAKGRGWAPGRVDDWENGSKGWIVWTSLAIMLADSVVSLAYLAVRSVAKALPSDIREAAPQRIKKLLGWRSHAGYTSLNADAQDSDAYESEAGTEADDAPPDQQISDRTVVVGLILSILFCIACIHIVFGDLVPLYATVTAVLMALVLSIMGVRALGETDLNPVSGISKLAQLFFALIVPQSNKSSVLINLVAGAVSEAGALQAGDMMQDLKTGHLLGAAPNAQFWGQVIGATVGAIVSAFIYVLYTSVYEVPGDLFQVPTSYVWIFTARLVTGKGLPPMAREWAIGAGILFTITTILRIRTVNKPWRVLIPSGIAVAVGMYNVPSFTLARAIGGLFGWWWRRVAGWQETPLIVLASGFILGEGFLSIVNLLMQSAHVPHT</sequence>
<feature type="transmembrane region" description="Helical" evidence="8">
    <location>
        <begin position="338"/>
        <end position="356"/>
    </location>
</feature>
<dbReference type="Proteomes" id="UP000008066">
    <property type="component" value="Unassembled WGS sequence"/>
</dbReference>
<evidence type="ECO:0000256" key="6">
    <source>
        <dbReference type="ARBA" id="ARBA00023136"/>
    </source>
</evidence>
<feature type="transmembrane region" description="Helical" evidence="8">
    <location>
        <begin position="725"/>
        <end position="751"/>
    </location>
</feature>
<dbReference type="OrthoDB" id="627262at2759"/>
<reference evidence="9 10" key="1">
    <citation type="journal article" date="2011" name="Cell">
        <title>Insight into structure and assembly of the nuclear pore complex by utilizing the genome of a eukaryotic thermophile.</title>
        <authorList>
            <person name="Amlacher S."/>
            <person name="Sarges P."/>
            <person name="Flemming D."/>
            <person name="van Noort V."/>
            <person name="Kunze R."/>
            <person name="Devos D.P."/>
            <person name="Arumugam M."/>
            <person name="Bork P."/>
            <person name="Hurt E."/>
        </authorList>
    </citation>
    <scope>NUCLEOTIDE SEQUENCE [LARGE SCALE GENOMIC DNA]</scope>
    <source>
        <strain evidence="10">DSM 1495 / CBS 144.50 / IMI 039719</strain>
    </source>
</reference>
<dbReference type="PANTHER" id="PTHR31645">
    <property type="entry name" value="OLIGOPEPTIDE TRANSPORTER YGL114W-RELATED"/>
    <property type="match status" value="1"/>
</dbReference>
<feature type="region of interest" description="Disordered" evidence="7">
    <location>
        <begin position="494"/>
        <end position="513"/>
    </location>
</feature>
<dbReference type="OMA" id="TPTAYVW"/>
<feature type="transmembrane region" description="Helical" evidence="8">
    <location>
        <begin position="396"/>
        <end position="413"/>
    </location>
</feature>
<dbReference type="GO" id="GO:0035673">
    <property type="term" value="F:oligopeptide transmembrane transporter activity"/>
    <property type="evidence" value="ECO:0007669"/>
    <property type="project" value="InterPro"/>
</dbReference>
<dbReference type="STRING" id="759272.G0S054"/>
<keyword evidence="3" id="KW-0813">Transport</keyword>
<dbReference type="Pfam" id="PF03169">
    <property type="entry name" value="OPT"/>
    <property type="match status" value="1"/>
</dbReference>
<feature type="transmembrane region" description="Helical" evidence="8">
    <location>
        <begin position="191"/>
        <end position="216"/>
    </location>
</feature>
<protein>
    <submittedName>
        <fullName evidence="9">Oligopeptide transporter-like protein</fullName>
    </submittedName>
</protein>